<evidence type="ECO:0000313" key="1">
    <source>
        <dbReference type="EMBL" id="CAG7644477.1"/>
    </source>
</evidence>
<accession>A0ABM8VIR7</accession>
<evidence type="ECO:0000313" key="2">
    <source>
        <dbReference type="Proteomes" id="UP000730618"/>
    </source>
</evidence>
<name>A0ABM8VIR7_9BACL</name>
<sequence length="115" mass="12760">MAIVKKKTVTKKPVKKIGVTAPKVRRRRIRQTLDRFHVIAVNANLVPVTTTGWTAVLTRGDTTETANFDSFGVARFNNLTTLTNVSYTLRVRNADGVQRAQRSVPADLEAIVIQV</sequence>
<dbReference type="Proteomes" id="UP000730618">
    <property type="component" value="Unassembled WGS sequence"/>
</dbReference>
<organism evidence="1 2">
    <name type="scientific">Paenibacillus allorhizosphaerae</name>
    <dbReference type="NCBI Taxonomy" id="2849866"/>
    <lineage>
        <taxon>Bacteria</taxon>
        <taxon>Bacillati</taxon>
        <taxon>Bacillota</taxon>
        <taxon>Bacilli</taxon>
        <taxon>Bacillales</taxon>
        <taxon>Paenibacillaceae</taxon>
        <taxon>Paenibacillus</taxon>
    </lineage>
</organism>
<dbReference type="EMBL" id="CAJVCE010000008">
    <property type="protein sequence ID" value="CAG7644477.1"/>
    <property type="molecule type" value="Genomic_DNA"/>
</dbReference>
<keyword evidence="2" id="KW-1185">Reference proteome</keyword>
<protein>
    <recommendedName>
        <fullName evidence="3">Coat protein</fullName>
    </recommendedName>
</protein>
<comment type="caution">
    <text evidence="1">The sequence shown here is derived from an EMBL/GenBank/DDBJ whole genome shotgun (WGS) entry which is preliminary data.</text>
</comment>
<dbReference type="RefSeq" id="WP_218099587.1">
    <property type="nucleotide sequence ID" value="NZ_CAJVCE010000008.1"/>
</dbReference>
<proteinExistence type="predicted"/>
<reference evidence="1 2" key="1">
    <citation type="submission" date="2021-06" db="EMBL/GenBank/DDBJ databases">
        <authorList>
            <person name="Criscuolo A."/>
        </authorList>
    </citation>
    <scope>NUCLEOTIDE SEQUENCE [LARGE SCALE GENOMIC DNA]</scope>
    <source>
        <strain evidence="2">CIP 111802</strain>
    </source>
</reference>
<evidence type="ECO:0008006" key="3">
    <source>
        <dbReference type="Google" id="ProtNLM"/>
    </source>
</evidence>
<gene>
    <name evidence="1" type="ORF">PAECIP111802_03279</name>
</gene>